<keyword evidence="1" id="KW-0040">ANK repeat</keyword>
<comment type="caution">
    <text evidence="3">The sequence shown here is derived from an EMBL/GenBank/DDBJ whole genome shotgun (WGS) entry which is preliminary data.</text>
</comment>
<dbReference type="PROSITE" id="PS50088">
    <property type="entry name" value="ANK_REPEAT"/>
    <property type="match status" value="1"/>
</dbReference>
<dbReference type="InterPro" id="IPR002110">
    <property type="entry name" value="Ankyrin_rpt"/>
</dbReference>
<dbReference type="Gene3D" id="1.25.40.20">
    <property type="entry name" value="Ankyrin repeat-containing domain"/>
    <property type="match status" value="1"/>
</dbReference>
<dbReference type="PROSITE" id="PS50297">
    <property type="entry name" value="ANK_REP_REGION"/>
    <property type="match status" value="1"/>
</dbReference>
<dbReference type="Pfam" id="PF12796">
    <property type="entry name" value="Ank_2"/>
    <property type="match status" value="1"/>
</dbReference>
<evidence type="ECO:0000256" key="2">
    <source>
        <dbReference type="SAM" id="MobiDB-lite"/>
    </source>
</evidence>
<dbReference type="EMBL" id="CAWUPB010001184">
    <property type="protein sequence ID" value="CAK7351527.1"/>
    <property type="molecule type" value="Genomic_DNA"/>
</dbReference>
<dbReference type="InterPro" id="IPR036770">
    <property type="entry name" value="Ankyrin_rpt-contain_sf"/>
</dbReference>
<name>A0AAV1SLM0_9ROSI</name>
<proteinExistence type="predicted"/>
<keyword evidence="4" id="KW-1185">Reference proteome</keyword>
<feature type="repeat" description="ANK" evidence="1">
    <location>
        <begin position="149"/>
        <end position="181"/>
    </location>
</feature>
<accession>A0AAV1SLM0</accession>
<evidence type="ECO:0000313" key="3">
    <source>
        <dbReference type="EMBL" id="CAK7351527.1"/>
    </source>
</evidence>
<protein>
    <submittedName>
        <fullName evidence="3">Uncharacterized protein</fullName>
    </submittedName>
</protein>
<organism evidence="3 4">
    <name type="scientific">Dovyalis caffra</name>
    <dbReference type="NCBI Taxonomy" id="77055"/>
    <lineage>
        <taxon>Eukaryota</taxon>
        <taxon>Viridiplantae</taxon>
        <taxon>Streptophyta</taxon>
        <taxon>Embryophyta</taxon>
        <taxon>Tracheophyta</taxon>
        <taxon>Spermatophyta</taxon>
        <taxon>Magnoliopsida</taxon>
        <taxon>eudicotyledons</taxon>
        <taxon>Gunneridae</taxon>
        <taxon>Pentapetalae</taxon>
        <taxon>rosids</taxon>
        <taxon>fabids</taxon>
        <taxon>Malpighiales</taxon>
        <taxon>Salicaceae</taxon>
        <taxon>Flacourtieae</taxon>
        <taxon>Dovyalis</taxon>
    </lineage>
</organism>
<sequence>MAFHKDWEPSEAVNFPTWASSNDTRAEHLTDASVVTDRDTGRSHGSGLLVSKETKEAEKEERREERDQLVMDSDSKKKSPYGAAMSEDWESMIDHYKSNPSDLFHSVTSVNDTALHVAVCSKTEQPLKDLLALLPSIDQENLLKRRNNYGNTVLHEATIYGNFEAVELLVELYPDLVSIRNNYGETPLFTAAEFAEAKIVKFLLESVSQQIVDEDGRLLSIHCQRSGKRRSDNVSILSAAILGQHHDTALMLLELDESLHSLEDDKGITALQLLADSPSAFKSGYPMEMHERLVYSCLPVTPPHKVKKSQEETSGQASQWLGDLESGLGRTPRGCLLNYLNVFIKGIGPY</sequence>
<dbReference type="PANTHER" id="PTHR24121:SF29">
    <property type="match status" value="1"/>
</dbReference>
<feature type="compositionally biased region" description="Basic and acidic residues" evidence="2">
    <location>
        <begin position="52"/>
        <end position="77"/>
    </location>
</feature>
<dbReference type="SMART" id="SM00248">
    <property type="entry name" value="ANK"/>
    <property type="match status" value="4"/>
</dbReference>
<feature type="compositionally biased region" description="Basic and acidic residues" evidence="2">
    <location>
        <begin position="24"/>
        <end position="42"/>
    </location>
</feature>
<gene>
    <name evidence="3" type="ORF">DCAF_LOCUS23898</name>
</gene>
<dbReference type="SUPFAM" id="SSF48403">
    <property type="entry name" value="Ankyrin repeat"/>
    <property type="match status" value="1"/>
</dbReference>
<dbReference type="Proteomes" id="UP001314170">
    <property type="component" value="Unassembled WGS sequence"/>
</dbReference>
<evidence type="ECO:0000313" key="4">
    <source>
        <dbReference type="Proteomes" id="UP001314170"/>
    </source>
</evidence>
<dbReference type="PANTHER" id="PTHR24121">
    <property type="entry name" value="NO MECHANORECEPTOR POTENTIAL C, ISOFORM D-RELATED"/>
    <property type="match status" value="1"/>
</dbReference>
<feature type="region of interest" description="Disordered" evidence="2">
    <location>
        <begin position="1"/>
        <end position="82"/>
    </location>
</feature>
<reference evidence="3 4" key="1">
    <citation type="submission" date="2024-01" db="EMBL/GenBank/DDBJ databases">
        <authorList>
            <person name="Waweru B."/>
        </authorList>
    </citation>
    <scope>NUCLEOTIDE SEQUENCE [LARGE SCALE GENOMIC DNA]</scope>
</reference>
<evidence type="ECO:0000256" key="1">
    <source>
        <dbReference type="PROSITE-ProRule" id="PRU00023"/>
    </source>
</evidence>
<dbReference type="AlphaFoldDB" id="A0AAV1SLM0"/>